<dbReference type="Gene3D" id="3.40.50.410">
    <property type="entry name" value="von Willebrand factor, type A domain"/>
    <property type="match status" value="1"/>
</dbReference>
<dbReference type="OrthoDB" id="2343366at2759"/>
<protein>
    <submittedName>
        <fullName evidence="2">von willebrand factor type A domain protein</fullName>
    </submittedName>
</protein>
<dbReference type="GO" id="GO:0003924">
    <property type="term" value="F:GTPase activity"/>
    <property type="evidence" value="ECO:0007669"/>
    <property type="project" value="InterPro"/>
</dbReference>
<dbReference type="Proteomes" id="UP000027456">
    <property type="component" value="Unassembled WGS sequence"/>
</dbReference>
<name>A0A074RR16_9AGAM</name>
<dbReference type="CDD" id="cd00198">
    <property type="entry name" value="vWFA"/>
    <property type="match status" value="1"/>
</dbReference>
<dbReference type="EMBL" id="AZST01000665">
    <property type="protein sequence ID" value="KEP47735.1"/>
    <property type="molecule type" value="Genomic_DNA"/>
</dbReference>
<dbReference type="STRING" id="1423351.A0A074RR16"/>
<dbReference type="InterPro" id="IPR002035">
    <property type="entry name" value="VWF_A"/>
</dbReference>
<dbReference type="InterPro" id="IPR027417">
    <property type="entry name" value="P-loop_NTPase"/>
</dbReference>
<sequence length="2167" mass="243674">MLPKLPTSVSGGWNLSNSKVNAESNNKAKTQSAFLDEAENTNNTIYFDAHSTLQGNSQATGNILNRIPSMYCLITMVYESGSTGQGGLVEKVIIDQESLGGLLNTLVPGSFRSISSIDFKSLDAITIKPTGVYGSRPEIAKFLLDQGTLDANIARMLSQPDHNAPSTNLRSGLYMVLSPKHGADKNSSHDTFLVYWPEEATWQDDAEPTVQRNRVTFMRYLTQLSDQIIALISKDQANAFVWESGSLGLDTSIEDEDEDDERMFAFEVQKSEDQEENVIASPGFKVDIPQDKFARKEIELVGGETSIGFLVSSLEPARVTSKENEGIQNGMSLKSLLSDKRHNIFLGHLNDAQLQLLLNTGLPERYPDRFAAYQADCTMVENERTQNLNADFHNIQSQMRKERPQIEQAVRDVWKAHSSKFERKYSSNADRYACINSLGHEYTSKPLVHIPSNLFQDLKARITLIQAGLEAEERTREEQMELIQKILTEPLDDLEDLESSKKGWGDQLKSWGSYLLGTDNDPGTMSNESKDSAEIDDLNFLRRLDQVVEKYPALRDARQRILDALREYLANTERSFVERETRKAIASITKLHGDLSKEAIDSNLNKKRSELWNKLWEDIRNAMALQPYAGFRHMKGPLIIRIDHIERVDRRGYQSKDPAYRVRTTHTVLHSKKMQYSFYPLNLRKADIERLGEDDFVPQPQVRWDEAAFTFSLEEGFSLEFIQVMHDRCLVVVASAEKIFIYMNEFSQIGGAINLKHSKTTWHRTRLGSRPIYAYDEITRTFALCHGEEVLVMLVSEINTELIYLKEPHLSWYVFDRRFSVLKASRTIPLIGWHTTSTIQSMCFVTGSTQLCVIDQSGFARILSLDSEQFGPAHVQLKPSFGNAFSAPDGSCFFVAIDDSETGKTELCAYHWASFGTRTEGFRPACLAPKSNYRVVSFDNRSGCYLVALSQSQPHIFFSVALHVKQKSAKFDFKAQGSRSKPQTQKTVNNCLIDAHMEVWLRFPVVSAITRNTLSRSSRQSRTITLISEGEVERAISYFSKLIGIFERTTGKPTDGKLLSIDVQISSKTSRFTQHGAQSSSFRFGGYLVELICLIPIQLAVTQENNFIPLKDGVLNAAFERELLGADVPTIISSLSLGWYESIFHSYQATKPVRVVSSMGEQSVGKSYCLNHLADTSFAGSAMRTTEGVWLSCTPTEDYLLVALDFEGVQSIERSAQEDTLLVLFNAAISNMIIFRNNFAISRSISSMFKASPRSFQSSATVLDPDLNPGLFNSVLAIVIKDVIGSDTKDVVREFSDKLQAIVEEEQGRNFITRLHRSRINIIPWPVIKSRKFYTLFSGVRDTLEQQPVTYGGGALFLHTLKTLMAKIKANDWGALDQNLATHRARQLTQLLPSALSHGAMEIGPDSWGPLKVLDTDQEVQSYSDDVFWVPNNQEIAEPGPHSADQCLRVLIQKHSKYPTTRNEIPENQFLDSLQTLLNYQFERRVEQVREWVSTNVIRFPQDNQDIRDLFQFFENITLSARAAIRICSSKCSSCHLLCLQSHRHMGDHDCGTDHKCTHPCSVDDGHPSVARCGIPNLIISRCEPTKHTCGKPCSLWARGGCQLVCVKEIDHIHPGEHLCSARLHTCGQPCDLQMVTQGETETPGSICFGICEIPWDQEHERHACGNSKSCPFKCLLCPRLCSSPDHLHGLDPDSVHLCGQEHACTKLCETPGICQIETQPAAIVERFTGRYEQFQYTRYSQEKRRLPCAIPIAPGKLVHNGQHVHSIGAIVFHYCDVQCPHCEYYCTLPIGHPQREHETSHGSMIKTRWLLDGPTSTTSYELQDHKYGSGDQGSTVLCSMLCSQQGRHAHVDYCRRNNGGKGTCGGDELQHIDARVGPNTKLPKDWISHRLYWARSDPYSRNEQAEFAKCDSHCAGREHKATSSTPADPSYCTMPIFHKPISSTTKLKKGYVSIDGHTFECNNPFQDSRNYHIVFVIDNSTSMKRTDQGPLENTPITAALKSSCNNRYGAVISALYTFWKSRETPNNSSTSQHLARTDAYSVLTFSDKVTCHMSNDFSSTPEELIKCLLPQKASYGTNFEIAIRGASAIIEQNWDTTRTPVVILLSDGEGSISDDSILRLCQRCVKFKMPLAFYAISFSSYRNIPSLERMAQIAECSAHPDLYQIY</sequence>
<dbReference type="Gene3D" id="3.40.50.300">
    <property type="entry name" value="P-loop containing nucleotide triphosphate hydrolases"/>
    <property type="match status" value="1"/>
</dbReference>
<dbReference type="GO" id="GO:0005525">
    <property type="term" value="F:GTP binding"/>
    <property type="evidence" value="ECO:0007669"/>
    <property type="project" value="InterPro"/>
</dbReference>
<dbReference type="SUPFAM" id="SSF53300">
    <property type="entry name" value="vWA-like"/>
    <property type="match status" value="1"/>
</dbReference>
<evidence type="ECO:0000259" key="1">
    <source>
        <dbReference type="PROSITE" id="PS50234"/>
    </source>
</evidence>
<dbReference type="PANTHER" id="PTHR22796">
    <property type="entry name" value="URG4-RELATED"/>
    <property type="match status" value="1"/>
</dbReference>
<proteinExistence type="predicted"/>
<comment type="caution">
    <text evidence="2">The sequence shown here is derived from an EMBL/GenBank/DDBJ whole genome shotgun (WGS) entry which is preliminary data.</text>
</comment>
<gene>
    <name evidence="2" type="ORF">V565_145690</name>
</gene>
<dbReference type="PANTHER" id="PTHR22796:SF1">
    <property type="entry name" value="VWFA DOMAIN-CONTAINING PROTEIN"/>
    <property type="match status" value="1"/>
</dbReference>
<evidence type="ECO:0000313" key="2">
    <source>
        <dbReference type="EMBL" id="KEP47735.1"/>
    </source>
</evidence>
<feature type="domain" description="VWFA" evidence="1">
    <location>
        <begin position="1973"/>
        <end position="2167"/>
    </location>
</feature>
<organism evidence="2 3">
    <name type="scientific">Rhizoctonia solani 123E</name>
    <dbReference type="NCBI Taxonomy" id="1423351"/>
    <lineage>
        <taxon>Eukaryota</taxon>
        <taxon>Fungi</taxon>
        <taxon>Dikarya</taxon>
        <taxon>Basidiomycota</taxon>
        <taxon>Agaricomycotina</taxon>
        <taxon>Agaricomycetes</taxon>
        <taxon>Cantharellales</taxon>
        <taxon>Ceratobasidiaceae</taxon>
        <taxon>Rhizoctonia</taxon>
    </lineage>
</organism>
<dbReference type="InterPro" id="IPR015894">
    <property type="entry name" value="Guanylate-bd_N"/>
</dbReference>
<dbReference type="SMART" id="SM00327">
    <property type="entry name" value="VWA"/>
    <property type="match status" value="1"/>
</dbReference>
<dbReference type="Pfam" id="PF02263">
    <property type="entry name" value="GBP"/>
    <property type="match status" value="1"/>
</dbReference>
<dbReference type="Pfam" id="PF13519">
    <property type="entry name" value="VWA_2"/>
    <property type="match status" value="1"/>
</dbReference>
<dbReference type="HOGENOM" id="CLU_000401_0_0_1"/>
<reference evidence="2 3" key="1">
    <citation type="submission" date="2013-12" db="EMBL/GenBank/DDBJ databases">
        <authorList>
            <person name="Cubeta M."/>
            <person name="Pakala S."/>
            <person name="Fedorova N."/>
            <person name="Thomas E."/>
            <person name="Dean R."/>
            <person name="Jabaji S."/>
            <person name="Neate S."/>
            <person name="Toda T."/>
            <person name="Tavantzis S."/>
            <person name="Vilgalys R."/>
            <person name="Bharathan N."/>
            <person name="Pakala S."/>
            <person name="Losada L.S."/>
            <person name="Zafar N."/>
            <person name="Nierman W."/>
        </authorList>
    </citation>
    <scope>NUCLEOTIDE SEQUENCE [LARGE SCALE GENOMIC DNA]</scope>
    <source>
        <strain evidence="2 3">123E</strain>
    </source>
</reference>
<dbReference type="PROSITE" id="PS50234">
    <property type="entry name" value="VWFA"/>
    <property type="match status" value="1"/>
</dbReference>
<dbReference type="SUPFAM" id="SSF52540">
    <property type="entry name" value="P-loop containing nucleoside triphosphate hydrolases"/>
    <property type="match status" value="1"/>
</dbReference>
<keyword evidence="3" id="KW-1185">Reference proteome</keyword>
<evidence type="ECO:0000313" key="3">
    <source>
        <dbReference type="Proteomes" id="UP000027456"/>
    </source>
</evidence>
<dbReference type="InterPro" id="IPR036465">
    <property type="entry name" value="vWFA_dom_sf"/>
</dbReference>
<accession>A0A074RR16</accession>